<dbReference type="KEGG" id="scm:SCHCO_02609522"/>
<dbReference type="GeneID" id="9597681"/>
<evidence type="ECO:0000313" key="2">
    <source>
        <dbReference type="Proteomes" id="UP000007431"/>
    </source>
</evidence>
<accession>D8PL71</accession>
<organism evidence="2">
    <name type="scientific">Schizophyllum commune (strain H4-8 / FGSC 9210)</name>
    <name type="common">Split gill fungus</name>
    <dbReference type="NCBI Taxonomy" id="578458"/>
    <lineage>
        <taxon>Eukaryota</taxon>
        <taxon>Fungi</taxon>
        <taxon>Dikarya</taxon>
        <taxon>Basidiomycota</taxon>
        <taxon>Agaricomycotina</taxon>
        <taxon>Agaricomycetes</taxon>
        <taxon>Agaricomycetidae</taxon>
        <taxon>Agaricales</taxon>
        <taxon>Schizophyllaceae</taxon>
        <taxon>Schizophyllum</taxon>
    </lineage>
</organism>
<dbReference type="EMBL" id="GL377302">
    <property type="protein sequence ID" value="EFJ04055.1"/>
    <property type="molecule type" value="Genomic_DNA"/>
</dbReference>
<dbReference type="HOGENOM" id="CLU_769772_0_0_1"/>
<protein>
    <submittedName>
        <fullName evidence="1">Expressed protein</fullName>
    </submittedName>
</protein>
<dbReference type="Proteomes" id="UP000007431">
    <property type="component" value="Unassembled WGS sequence"/>
</dbReference>
<evidence type="ECO:0000313" key="1">
    <source>
        <dbReference type="EMBL" id="EFJ04055.1"/>
    </source>
</evidence>
<dbReference type="OrthoDB" id="2865160at2759"/>
<reference evidence="1 2" key="1">
    <citation type="journal article" date="2010" name="Nat. Biotechnol.">
        <title>Genome sequence of the model mushroom Schizophyllum commune.</title>
        <authorList>
            <person name="Ohm R.A."/>
            <person name="de Jong J.F."/>
            <person name="Lugones L.G."/>
            <person name="Aerts A."/>
            <person name="Kothe E."/>
            <person name="Stajich J.E."/>
            <person name="de Vries R.P."/>
            <person name="Record E."/>
            <person name="Levasseur A."/>
            <person name="Baker S.E."/>
            <person name="Bartholomew K.A."/>
            <person name="Coutinho P.M."/>
            <person name="Erdmann S."/>
            <person name="Fowler T.J."/>
            <person name="Gathman A.C."/>
            <person name="Lombard V."/>
            <person name="Henrissat B."/>
            <person name="Knabe N."/>
            <person name="Kuees U."/>
            <person name="Lilly W.W."/>
            <person name="Lindquist E."/>
            <person name="Lucas S."/>
            <person name="Magnuson J.K."/>
            <person name="Piumi F."/>
            <person name="Raudaskoski M."/>
            <person name="Salamov A."/>
            <person name="Schmutz J."/>
            <person name="Schwarze F.W.M.R."/>
            <person name="vanKuyk P.A."/>
            <person name="Horton J.S."/>
            <person name="Grigoriev I.V."/>
            <person name="Woesten H.A.B."/>
        </authorList>
    </citation>
    <scope>NUCLEOTIDE SEQUENCE [LARGE SCALE GENOMIC DNA]</scope>
    <source>
        <strain evidence="2">H4-8 / FGSC 9210</strain>
    </source>
</reference>
<dbReference type="VEuPathDB" id="FungiDB:SCHCODRAFT_02609522"/>
<dbReference type="AlphaFoldDB" id="D8PL71"/>
<proteinExistence type="predicted"/>
<keyword evidence="2" id="KW-1185">Reference proteome</keyword>
<name>D8PL71_SCHCM</name>
<dbReference type="InParanoid" id="D8PL71"/>
<sequence>MAIYSPNDIRRSSMIIGNLTYLQHTSDVLLSKASALRENHGLSGKQLSHGVHIVSIDGVERVVPDRLNSRRLSLASSFLSSAENSPAFSCSEFSDISSPATTCSEFEAFSPKPTWTPSASQVVTRSGRKPRPTTICAPPSLRQQARRSIGYKNSQTLEFNRYSQQVSNDQHGRVLDLATKRPEVRRTVSDAASSRPRFSGGLRPLSLVAKADVAPPPTAVSVASLRRQLVQRLKHRFNRSTARERLAWHLHSLRDTVVAKVNDFYPQRDIGDLEADLPGRNALEIVRGEITPRLRSLRLSGFTRTSAAVESAEESKPAPSGGFRQTMFRWMMEWLWDGEADSIVKTSADAAIYTAMAMVL</sequence>
<dbReference type="RefSeq" id="XP_003038957.1">
    <property type="nucleotide sequence ID" value="XM_003038911.1"/>
</dbReference>
<gene>
    <name evidence="1" type="ORF">SCHCODRAFT_84315</name>
</gene>